<sequence>MKISLLTLGHKMPDWVNVAFNTYNDRLPHHLKIQIKEMPAVSRQKGLTVAQIKVQEAELINKQLKSDSLNIALDEHGKAMKTTDVAQQLDCWQMNGQDVNIIVGGADGLDSSILKLAQQTWSLSKLTFPHQLVKVIVAEQLYRAHSLLSNHPYHRE</sequence>
<dbReference type="PANTHER" id="PTHR33603">
    <property type="entry name" value="METHYLTRANSFERASE"/>
    <property type="match status" value="1"/>
</dbReference>
<evidence type="ECO:0000256" key="3">
    <source>
        <dbReference type="ARBA" id="ARBA00022691"/>
    </source>
</evidence>
<dbReference type="NCBIfam" id="TIGR00246">
    <property type="entry name" value="tRNA_RlmH_YbeA"/>
    <property type="match status" value="1"/>
</dbReference>
<keyword evidence="2 5" id="KW-0808">Transferase</keyword>
<dbReference type="EMBL" id="UOFA01000248">
    <property type="protein sequence ID" value="VAW46013.1"/>
    <property type="molecule type" value="Genomic_DNA"/>
</dbReference>
<name>A0A3B0W0S7_9ZZZZ</name>
<dbReference type="NCBIfam" id="NF000986">
    <property type="entry name" value="PRK00103.1-4"/>
    <property type="match status" value="1"/>
</dbReference>
<dbReference type="SUPFAM" id="SSF75217">
    <property type="entry name" value="alpha/beta knot"/>
    <property type="match status" value="1"/>
</dbReference>
<accession>A0A3B0W0S7</accession>
<dbReference type="AlphaFoldDB" id="A0A3B0W0S7"/>
<dbReference type="PIRSF" id="PIRSF004505">
    <property type="entry name" value="MT_bac"/>
    <property type="match status" value="1"/>
</dbReference>
<gene>
    <name evidence="5" type="ORF">MNBD_GAMMA02-73</name>
</gene>
<dbReference type="InterPro" id="IPR029026">
    <property type="entry name" value="tRNA_m1G_MTases_N"/>
</dbReference>
<dbReference type="InterPro" id="IPR003742">
    <property type="entry name" value="RlmH-like"/>
</dbReference>
<dbReference type="Gene3D" id="3.40.1280.10">
    <property type="match status" value="1"/>
</dbReference>
<reference evidence="5" key="1">
    <citation type="submission" date="2018-06" db="EMBL/GenBank/DDBJ databases">
        <authorList>
            <person name="Zhirakovskaya E."/>
        </authorList>
    </citation>
    <scope>NUCLEOTIDE SEQUENCE</scope>
</reference>
<keyword evidence="3" id="KW-0949">S-adenosyl-L-methionine</keyword>
<evidence type="ECO:0000256" key="4">
    <source>
        <dbReference type="ARBA" id="ARBA00038303"/>
    </source>
</evidence>
<dbReference type="HAMAP" id="MF_00658">
    <property type="entry name" value="23SrRNA_methyltr_H"/>
    <property type="match status" value="1"/>
</dbReference>
<dbReference type="GO" id="GO:0006364">
    <property type="term" value="P:rRNA processing"/>
    <property type="evidence" value="ECO:0007669"/>
    <property type="project" value="InterPro"/>
</dbReference>
<dbReference type="EC" id="2.1.1.177" evidence="5"/>
<evidence type="ECO:0000256" key="2">
    <source>
        <dbReference type="ARBA" id="ARBA00022679"/>
    </source>
</evidence>
<dbReference type="GO" id="GO:0008168">
    <property type="term" value="F:methyltransferase activity"/>
    <property type="evidence" value="ECO:0007669"/>
    <property type="project" value="UniProtKB-KW"/>
</dbReference>
<dbReference type="InterPro" id="IPR029028">
    <property type="entry name" value="Alpha/beta_knot_MTases"/>
</dbReference>
<dbReference type="PANTHER" id="PTHR33603:SF1">
    <property type="entry name" value="RIBOSOMAL RNA LARGE SUBUNIT METHYLTRANSFERASE H"/>
    <property type="match status" value="1"/>
</dbReference>
<keyword evidence="1 5" id="KW-0489">Methyltransferase</keyword>
<evidence type="ECO:0000256" key="1">
    <source>
        <dbReference type="ARBA" id="ARBA00022603"/>
    </source>
</evidence>
<dbReference type="Pfam" id="PF02590">
    <property type="entry name" value="SPOUT_MTase"/>
    <property type="match status" value="1"/>
</dbReference>
<organism evidence="5">
    <name type="scientific">hydrothermal vent metagenome</name>
    <dbReference type="NCBI Taxonomy" id="652676"/>
    <lineage>
        <taxon>unclassified sequences</taxon>
        <taxon>metagenomes</taxon>
        <taxon>ecological metagenomes</taxon>
    </lineage>
</organism>
<dbReference type="CDD" id="cd18081">
    <property type="entry name" value="RlmH-like"/>
    <property type="match status" value="1"/>
</dbReference>
<proteinExistence type="inferred from homology"/>
<protein>
    <submittedName>
        <fullName evidence="5">23S rRNA (Pseudouridine(1915)-N(3))-methyltransferase</fullName>
        <ecNumber evidence="5">2.1.1.177</ecNumber>
    </submittedName>
</protein>
<evidence type="ECO:0000313" key="5">
    <source>
        <dbReference type="EMBL" id="VAW46013.1"/>
    </source>
</evidence>
<dbReference type="GO" id="GO:0032259">
    <property type="term" value="P:methylation"/>
    <property type="evidence" value="ECO:0007669"/>
    <property type="project" value="UniProtKB-KW"/>
</dbReference>
<comment type="similarity">
    <text evidence="4">Belongs to the RNA methyltransferase RlmH family.</text>
</comment>